<protein>
    <submittedName>
        <fullName evidence="3">Phage-like protein</fullName>
    </submittedName>
</protein>
<name>A0A0P9MUF6_PSESX</name>
<dbReference type="Proteomes" id="UP000050381">
    <property type="component" value="Unassembled WGS sequence"/>
</dbReference>
<evidence type="ECO:0000256" key="1">
    <source>
        <dbReference type="SAM" id="Coils"/>
    </source>
</evidence>
<keyword evidence="1" id="KW-0175">Coiled coil</keyword>
<dbReference type="SMART" id="SM01040">
    <property type="entry name" value="Bro-N"/>
    <property type="match status" value="1"/>
</dbReference>
<evidence type="ECO:0000313" key="4">
    <source>
        <dbReference type="Proteomes" id="UP000050381"/>
    </source>
</evidence>
<accession>A0A0P9MUF6</accession>
<dbReference type="Pfam" id="PF02498">
    <property type="entry name" value="Bro-N"/>
    <property type="match status" value="1"/>
</dbReference>
<dbReference type="PROSITE" id="PS51750">
    <property type="entry name" value="BRO_N"/>
    <property type="match status" value="1"/>
</dbReference>
<dbReference type="PANTHER" id="PTHR36180:SF2">
    <property type="entry name" value="BRO FAMILY PROTEIN"/>
    <property type="match status" value="1"/>
</dbReference>
<feature type="coiled-coil region" evidence="1">
    <location>
        <begin position="106"/>
        <end position="133"/>
    </location>
</feature>
<dbReference type="EMBL" id="LJQD01000259">
    <property type="protein sequence ID" value="KPW95568.1"/>
    <property type="molecule type" value="Genomic_DNA"/>
</dbReference>
<reference evidence="3 4" key="1">
    <citation type="submission" date="2015-09" db="EMBL/GenBank/DDBJ databases">
        <title>Genome announcement of multiple Pseudomonas syringae strains.</title>
        <authorList>
            <person name="Thakur S."/>
            <person name="Wang P.W."/>
            <person name="Gong Y."/>
            <person name="Weir B.S."/>
            <person name="Guttman D.S."/>
        </authorList>
    </citation>
    <scope>NUCLEOTIDE SEQUENCE [LARGE SCALE GENOMIC DNA]</scope>
    <source>
        <strain evidence="3 4">ICMP9419</strain>
    </source>
</reference>
<proteinExistence type="predicted"/>
<dbReference type="PANTHER" id="PTHR36180">
    <property type="entry name" value="DNA-BINDING PROTEIN-RELATED-RELATED"/>
    <property type="match status" value="1"/>
</dbReference>
<sequence>MFVATQVARAAGLKYPATVIQNFQNVEAGHKLRVEELIASIEKNSIDGRMVKSNSWLFDETRVYQMLLRGHAPASESFRKWVTEEVLPTIRKTGKYDAQQSTNLIAQSVMDELKMLRQDIADLKALVAATQGKPVTVKSPYEGTEVNSRGSSVRPAGTQCCLVITSVCEQYSLTSTSKGRRVCWIGDYYSHTTEVPHNGHPKLFKSTSAHPHRLLLGHLGASYLRLEGVQRRLRRL</sequence>
<dbReference type="AlphaFoldDB" id="A0A0P9MUF6"/>
<evidence type="ECO:0000313" key="3">
    <source>
        <dbReference type="EMBL" id="KPW95568.1"/>
    </source>
</evidence>
<organism evidence="3 4">
    <name type="scientific">Pseudomonas syringae pv. castaneae</name>
    <dbReference type="NCBI Taxonomy" id="264450"/>
    <lineage>
        <taxon>Bacteria</taxon>
        <taxon>Pseudomonadati</taxon>
        <taxon>Pseudomonadota</taxon>
        <taxon>Gammaproteobacteria</taxon>
        <taxon>Pseudomonadales</taxon>
        <taxon>Pseudomonadaceae</taxon>
        <taxon>Pseudomonas</taxon>
        <taxon>Pseudomonas syringae</taxon>
    </lineage>
</organism>
<evidence type="ECO:0000259" key="2">
    <source>
        <dbReference type="PROSITE" id="PS51750"/>
    </source>
</evidence>
<gene>
    <name evidence="3" type="ORF">ALO79_03815</name>
</gene>
<dbReference type="PATRIC" id="fig|264450.4.peg.4567"/>
<comment type="caution">
    <text evidence="3">The sequence shown here is derived from an EMBL/GenBank/DDBJ whole genome shotgun (WGS) entry which is preliminary data.</text>
</comment>
<dbReference type="InterPro" id="IPR003497">
    <property type="entry name" value="BRO_N_domain"/>
</dbReference>
<feature type="domain" description="Bro-N" evidence="2">
    <location>
        <begin position="1"/>
        <end position="94"/>
    </location>
</feature>